<dbReference type="Gene3D" id="3.40.50.150">
    <property type="entry name" value="Vaccinia Virus protein VP39"/>
    <property type="match status" value="1"/>
</dbReference>
<proteinExistence type="predicted"/>
<name>A0A2A4TBG8_9DELT</name>
<organism evidence="1 2">
    <name type="scientific">SAR324 cluster bacterium</name>
    <dbReference type="NCBI Taxonomy" id="2024889"/>
    <lineage>
        <taxon>Bacteria</taxon>
        <taxon>Deltaproteobacteria</taxon>
        <taxon>SAR324 cluster</taxon>
    </lineage>
</organism>
<dbReference type="AlphaFoldDB" id="A0A2A4TBG8"/>
<reference evidence="2" key="1">
    <citation type="submission" date="2017-08" db="EMBL/GenBank/DDBJ databases">
        <title>A dynamic microbial community with high functional redundancy inhabits the cold, oxic subseafloor aquifer.</title>
        <authorList>
            <person name="Tully B.J."/>
            <person name="Wheat C.G."/>
            <person name="Glazer B.T."/>
            <person name="Huber J.A."/>
        </authorList>
    </citation>
    <scope>NUCLEOTIDE SEQUENCE [LARGE SCALE GENOMIC DNA]</scope>
</reference>
<evidence type="ECO:0000313" key="2">
    <source>
        <dbReference type="Proteomes" id="UP000218113"/>
    </source>
</evidence>
<dbReference type="EMBL" id="NVSR01000001">
    <property type="protein sequence ID" value="PCI30873.1"/>
    <property type="molecule type" value="Genomic_DNA"/>
</dbReference>
<dbReference type="InterPro" id="IPR029063">
    <property type="entry name" value="SAM-dependent_MTases_sf"/>
</dbReference>
<sequence>MKSVMSFPQRGNYGKSNWRGNMSGYTIMELIKHFNPRFVVDVCEGSGTSGDVCRELGIKYRGLDLYKGNDFTKDSVLQEIGSPADLVFSHPPYHDMIKYSGNVWGSPHSADTSLCHSPDEFLEKSQVMLLNQREATKQGGIYSTLIGDQRSKSTGFRSYQSDFIQMMPKDELISVTIKLQHNCLSDNRKYNGNFIPILHEYLLVWKKAEKSMFQVVWDSAVETKKQLAATWRSAIRIALMRLGGQAKLSDIYFEVERMAGHLIANNSNYKAKIRQSL</sequence>
<evidence type="ECO:0008006" key="3">
    <source>
        <dbReference type="Google" id="ProtNLM"/>
    </source>
</evidence>
<protein>
    <recommendedName>
        <fullName evidence="3">DNA methylase N-4/N-6 domain-containing protein</fullName>
    </recommendedName>
</protein>
<evidence type="ECO:0000313" key="1">
    <source>
        <dbReference type="EMBL" id="PCI30873.1"/>
    </source>
</evidence>
<dbReference type="Proteomes" id="UP000218113">
    <property type="component" value="Unassembled WGS sequence"/>
</dbReference>
<gene>
    <name evidence="1" type="ORF">COB67_00010</name>
</gene>
<dbReference type="SUPFAM" id="SSF53335">
    <property type="entry name" value="S-adenosyl-L-methionine-dependent methyltransferases"/>
    <property type="match status" value="1"/>
</dbReference>
<accession>A0A2A4TBG8</accession>
<comment type="caution">
    <text evidence="1">The sequence shown here is derived from an EMBL/GenBank/DDBJ whole genome shotgun (WGS) entry which is preliminary data.</text>
</comment>